<proteinExistence type="predicted"/>
<dbReference type="Proteomes" id="UP000824250">
    <property type="component" value="Unassembled WGS sequence"/>
</dbReference>
<evidence type="ECO:0000259" key="1">
    <source>
        <dbReference type="PROSITE" id="PS51736"/>
    </source>
</evidence>
<dbReference type="Pfam" id="PF13408">
    <property type="entry name" value="Zn_ribbon_recom"/>
    <property type="match status" value="1"/>
</dbReference>
<organism evidence="3 4">
    <name type="scientific">Candidatus Copromonas faecavium</name>
    <name type="common">nom. illeg.</name>
    <dbReference type="NCBI Taxonomy" id="2840740"/>
    <lineage>
        <taxon>Bacteria</taxon>
        <taxon>Bacillati</taxon>
        <taxon>Bacillota</taxon>
        <taxon>Clostridia</taxon>
        <taxon>Lachnospirales</taxon>
        <taxon>Lachnospiraceae</taxon>
        <taxon>Candidatus Copromonas (nom. illeg.)</taxon>
    </lineage>
</organism>
<dbReference type="PROSITE" id="PS51737">
    <property type="entry name" value="RECOMBINASE_DNA_BIND"/>
    <property type="match status" value="1"/>
</dbReference>
<dbReference type="GO" id="GO:0003677">
    <property type="term" value="F:DNA binding"/>
    <property type="evidence" value="ECO:0007669"/>
    <property type="project" value="InterPro"/>
</dbReference>
<dbReference type="PANTHER" id="PTHR30461">
    <property type="entry name" value="DNA-INVERTASE FROM LAMBDOID PROPHAGE"/>
    <property type="match status" value="1"/>
</dbReference>
<evidence type="ECO:0000259" key="2">
    <source>
        <dbReference type="PROSITE" id="PS51737"/>
    </source>
</evidence>
<sequence>MIRQETMRMNSHQENRGLRVAAYIRISTDSSDQENSYEIQEQHFRGMLSGNPDWMPAGIYSDYGISGTDREKRTGFRRMLRHCGEGKIDRIFCKSISRFARNTADFMIVLKILKEHHVTVYFEKECLDTSSEASTFILTTLGAIAQEESRSISENIRWGMAKRFPRGDVRNQKLYGYRYSGKMVVNKSGYQYREIEIVEEEAKIVRRIFEQVAAGERYVSIARMLNQEKIPAPECSGRERGAHPGKGRLRNGIQEGWTARHISQMVHLERYVGDVLAQKTYTADFLTHRVRLNKGELQQYRIRNHHPAIVDRKLYEKAMEVVKENGTIYGGRWKKRRPRAFSGRLICGQCGRFYHVRNTHRYPIWFCPSSALNNGMDVCQSERIYEEQLLLMLQKAVLERFGTPEGGEMTRLCSRMESVQYQDGMEEERAFLGKQISAVSLGNERRRKQIALLRQDEKDEMEREQSRLLEGEAEEKALRLRLAAMEEYWEELEADYSCRERTIGWLRGLSGGKNGMDELLNSLTDDCARALFLSVRIDSPFRFSVRWFDGVRTEVEMETNVEDHRRRRSS</sequence>
<dbReference type="InterPro" id="IPR050639">
    <property type="entry name" value="SSR_resolvase"/>
</dbReference>
<feature type="domain" description="Resolvase/invertase-type recombinase catalytic" evidence="1">
    <location>
        <begin position="19"/>
        <end position="167"/>
    </location>
</feature>
<dbReference type="InterPro" id="IPR025827">
    <property type="entry name" value="Zn_ribbon_recom_dom"/>
</dbReference>
<dbReference type="Pfam" id="PF07508">
    <property type="entry name" value="Recombinase"/>
    <property type="match status" value="1"/>
</dbReference>
<dbReference type="InterPro" id="IPR006119">
    <property type="entry name" value="Resolv_N"/>
</dbReference>
<dbReference type="SMART" id="SM00857">
    <property type="entry name" value="Resolvase"/>
    <property type="match status" value="1"/>
</dbReference>
<feature type="domain" description="Recombinase" evidence="2">
    <location>
        <begin position="187"/>
        <end position="328"/>
    </location>
</feature>
<evidence type="ECO:0000313" key="3">
    <source>
        <dbReference type="EMBL" id="HIR05036.1"/>
    </source>
</evidence>
<dbReference type="Gene3D" id="3.90.1750.20">
    <property type="entry name" value="Putative Large Serine Recombinase, Chain B, Domain 2"/>
    <property type="match status" value="1"/>
</dbReference>
<dbReference type="SUPFAM" id="SSF53041">
    <property type="entry name" value="Resolvase-like"/>
    <property type="match status" value="1"/>
</dbReference>
<dbReference type="InterPro" id="IPR038109">
    <property type="entry name" value="DNA_bind_recomb_sf"/>
</dbReference>
<comment type="caution">
    <text evidence="3">The sequence shown here is derived from an EMBL/GenBank/DDBJ whole genome shotgun (WGS) entry which is preliminary data.</text>
</comment>
<reference evidence="3" key="1">
    <citation type="submission" date="2020-10" db="EMBL/GenBank/DDBJ databases">
        <authorList>
            <person name="Gilroy R."/>
        </authorList>
    </citation>
    <scope>NUCLEOTIDE SEQUENCE</scope>
    <source>
        <strain evidence="3">CHK180-2868</strain>
    </source>
</reference>
<accession>A0A9D1A3I1</accession>
<gene>
    <name evidence="3" type="ORF">IAB28_03595</name>
</gene>
<dbReference type="Pfam" id="PF00239">
    <property type="entry name" value="Resolvase"/>
    <property type="match status" value="1"/>
</dbReference>
<dbReference type="Gene3D" id="3.40.50.1390">
    <property type="entry name" value="Resolvase, N-terminal catalytic domain"/>
    <property type="match status" value="1"/>
</dbReference>
<protein>
    <submittedName>
        <fullName evidence="3">Recombinase family protein</fullName>
    </submittedName>
</protein>
<dbReference type="InterPro" id="IPR011109">
    <property type="entry name" value="DNA_bind_recombinase_dom"/>
</dbReference>
<name>A0A9D1A3I1_9FIRM</name>
<evidence type="ECO:0000313" key="4">
    <source>
        <dbReference type="Proteomes" id="UP000824250"/>
    </source>
</evidence>
<dbReference type="CDD" id="cd00338">
    <property type="entry name" value="Ser_Recombinase"/>
    <property type="match status" value="1"/>
</dbReference>
<dbReference type="GO" id="GO:0000150">
    <property type="term" value="F:DNA strand exchange activity"/>
    <property type="evidence" value="ECO:0007669"/>
    <property type="project" value="InterPro"/>
</dbReference>
<dbReference type="InterPro" id="IPR036162">
    <property type="entry name" value="Resolvase-like_N_sf"/>
</dbReference>
<reference evidence="3" key="2">
    <citation type="journal article" date="2021" name="PeerJ">
        <title>Extensive microbial diversity within the chicken gut microbiome revealed by metagenomics and culture.</title>
        <authorList>
            <person name="Gilroy R."/>
            <person name="Ravi A."/>
            <person name="Getino M."/>
            <person name="Pursley I."/>
            <person name="Horton D.L."/>
            <person name="Alikhan N.F."/>
            <person name="Baker D."/>
            <person name="Gharbi K."/>
            <person name="Hall N."/>
            <person name="Watson M."/>
            <person name="Adriaenssens E.M."/>
            <person name="Foster-Nyarko E."/>
            <person name="Jarju S."/>
            <person name="Secka A."/>
            <person name="Antonio M."/>
            <person name="Oren A."/>
            <person name="Chaudhuri R.R."/>
            <person name="La Ragione R."/>
            <person name="Hildebrand F."/>
            <person name="Pallen M.J."/>
        </authorList>
    </citation>
    <scope>NUCLEOTIDE SEQUENCE</scope>
    <source>
        <strain evidence="3">CHK180-2868</strain>
    </source>
</reference>
<dbReference type="PANTHER" id="PTHR30461:SF23">
    <property type="entry name" value="DNA RECOMBINASE-RELATED"/>
    <property type="match status" value="1"/>
</dbReference>
<dbReference type="EMBL" id="DVGC01000020">
    <property type="protein sequence ID" value="HIR05036.1"/>
    <property type="molecule type" value="Genomic_DNA"/>
</dbReference>
<dbReference type="PROSITE" id="PS51736">
    <property type="entry name" value="RECOMBINASES_3"/>
    <property type="match status" value="1"/>
</dbReference>
<dbReference type="AlphaFoldDB" id="A0A9D1A3I1"/>